<dbReference type="AlphaFoldDB" id="A0A9P4H4N9"/>
<dbReference type="GO" id="GO:0045944">
    <property type="term" value="P:positive regulation of transcription by RNA polymerase II"/>
    <property type="evidence" value="ECO:0007669"/>
    <property type="project" value="TreeGrafter"/>
</dbReference>
<dbReference type="Gene3D" id="4.10.240.10">
    <property type="entry name" value="Zn(2)-C6 fungal-type DNA-binding domain"/>
    <property type="match status" value="1"/>
</dbReference>
<keyword evidence="3" id="KW-0862">Zinc</keyword>
<dbReference type="GO" id="GO:0005634">
    <property type="term" value="C:nucleus"/>
    <property type="evidence" value="ECO:0007669"/>
    <property type="project" value="UniProtKB-SubCell"/>
</dbReference>
<evidence type="ECO:0000256" key="5">
    <source>
        <dbReference type="ARBA" id="ARBA00023125"/>
    </source>
</evidence>
<evidence type="ECO:0000256" key="7">
    <source>
        <dbReference type="ARBA" id="ARBA00023242"/>
    </source>
</evidence>
<organism evidence="10 11">
    <name type="scientific">Setomelanomma holmii</name>
    <dbReference type="NCBI Taxonomy" id="210430"/>
    <lineage>
        <taxon>Eukaryota</taxon>
        <taxon>Fungi</taxon>
        <taxon>Dikarya</taxon>
        <taxon>Ascomycota</taxon>
        <taxon>Pezizomycotina</taxon>
        <taxon>Dothideomycetes</taxon>
        <taxon>Pleosporomycetidae</taxon>
        <taxon>Pleosporales</taxon>
        <taxon>Pleosporineae</taxon>
        <taxon>Phaeosphaeriaceae</taxon>
        <taxon>Setomelanomma</taxon>
    </lineage>
</organism>
<dbReference type="InterPro" id="IPR036864">
    <property type="entry name" value="Zn2-C6_fun-type_DNA-bd_sf"/>
</dbReference>
<dbReference type="InterPro" id="IPR052202">
    <property type="entry name" value="Yeast_MetPath_Reg"/>
</dbReference>
<evidence type="ECO:0000256" key="3">
    <source>
        <dbReference type="ARBA" id="ARBA00022833"/>
    </source>
</evidence>
<evidence type="ECO:0000256" key="6">
    <source>
        <dbReference type="ARBA" id="ARBA00023163"/>
    </source>
</evidence>
<evidence type="ECO:0000313" key="10">
    <source>
        <dbReference type="EMBL" id="KAF2026947.1"/>
    </source>
</evidence>
<dbReference type="InterPro" id="IPR001138">
    <property type="entry name" value="Zn2Cys6_DnaBD"/>
</dbReference>
<keyword evidence="6" id="KW-0804">Transcription</keyword>
<evidence type="ECO:0000256" key="1">
    <source>
        <dbReference type="ARBA" id="ARBA00004123"/>
    </source>
</evidence>
<evidence type="ECO:0000256" key="8">
    <source>
        <dbReference type="SAM" id="MobiDB-lite"/>
    </source>
</evidence>
<reference evidence="10" key="1">
    <citation type="journal article" date="2020" name="Stud. Mycol.">
        <title>101 Dothideomycetes genomes: a test case for predicting lifestyles and emergence of pathogens.</title>
        <authorList>
            <person name="Haridas S."/>
            <person name="Albert R."/>
            <person name="Binder M."/>
            <person name="Bloem J."/>
            <person name="Labutti K."/>
            <person name="Salamov A."/>
            <person name="Andreopoulos B."/>
            <person name="Baker S."/>
            <person name="Barry K."/>
            <person name="Bills G."/>
            <person name="Bluhm B."/>
            <person name="Cannon C."/>
            <person name="Castanera R."/>
            <person name="Culley D."/>
            <person name="Daum C."/>
            <person name="Ezra D."/>
            <person name="Gonzalez J."/>
            <person name="Henrissat B."/>
            <person name="Kuo A."/>
            <person name="Liang C."/>
            <person name="Lipzen A."/>
            <person name="Lutzoni F."/>
            <person name="Magnuson J."/>
            <person name="Mondo S."/>
            <person name="Nolan M."/>
            <person name="Ohm R."/>
            <person name="Pangilinan J."/>
            <person name="Park H.-J."/>
            <person name="Ramirez L."/>
            <person name="Alfaro M."/>
            <person name="Sun H."/>
            <person name="Tritt A."/>
            <person name="Yoshinaga Y."/>
            <person name="Zwiers L.-H."/>
            <person name="Turgeon B."/>
            <person name="Goodwin S."/>
            <person name="Spatafora J."/>
            <person name="Crous P."/>
            <person name="Grigoriev I."/>
        </authorList>
    </citation>
    <scope>NUCLEOTIDE SEQUENCE</scope>
    <source>
        <strain evidence="10">CBS 110217</strain>
    </source>
</reference>
<dbReference type="OrthoDB" id="2123952at2759"/>
<keyword evidence="4" id="KW-0805">Transcription regulation</keyword>
<dbReference type="PANTHER" id="PTHR47782:SF2">
    <property type="entry name" value="TRANSCRIPTION FACTOR, PUTATIVE (AFU_ORTHOLOGUE AFUA_4G12570)-RELATED"/>
    <property type="match status" value="1"/>
</dbReference>
<evidence type="ECO:0000259" key="9">
    <source>
        <dbReference type="SMART" id="SM00906"/>
    </source>
</evidence>
<keyword evidence="2" id="KW-0479">Metal-binding</keyword>
<evidence type="ECO:0000313" key="11">
    <source>
        <dbReference type="Proteomes" id="UP000799777"/>
    </source>
</evidence>
<protein>
    <recommendedName>
        <fullName evidence="9">Xylanolytic transcriptional activator regulatory domain-containing protein</fullName>
    </recommendedName>
</protein>
<dbReference type="CDD" id="cd00067">
    <property type="entry name" value="GAL4"/>
    <property type="match status" value="1"/>
</dbReference>
<proteinExistence type="predicted"/>
<dbReference type="Pfam" id="PF00172">
    <property type="entry name" value="Zn_clus"/>
    <property type="match status" value="1"/>
</dbReference>
<evidence type="ECO:0000256" key="2">
    <source>
        <dbReference type="ARBA" id="ARBA00022723"/>
    </source>
</evidence>
<dbReference type="GO" id="GO:0006351">
    <property type="term" value="P:DNA-templated transcription"/>
    <property type="evidence" value="ECO:0007669"/>
    <property type="project" value="InterPro"/>
</dbReference>
<keyword evidence="5" id="KW-0238">DNA-binding</keyword>
<feature type="domain" description="Xylanolytic transcriptional activator regulatory" evidence="9">
    <location>
        <begin position="280"/>
        <end position="354"/>
    </location>
</feature>
<name>A0A9P4H4N9_9PLEO</name>
<dbReference type="SUPFAM" id="SSF57701">
    <property type="entry name" value="Zn2/Cys6 DNA-binding domain"/>
    <property type="match status" value="1"/>
</dbReference>
<gene>
    <name evidence="10" type="ORF">EK21DRAFT_91956</name>
</gene>
<comment type="subcellular location">
    <subcellularLocation>
        <location evidence="1">Nucleus</location>
    </subcellularLocation>
</comment>
<sequence length="661" mass="74717">MQRTKCDGKVPACTRCLDAEVPCVGFDSANNTEAPRSLADFLEAHIASLEGPRNPSALKRPSQPSAFPSPADSNGTDSKPPTGHWVPEKCAFADGLVNQVMEDITPAFLGVSKAIPLLSCVVKGTQLPSKKGPVVSNDLNENHPRSILNPQPSRTLFHDIIPDEVGANQLFQNYLDRIITQYPIYHRNDVTTAFNSIYHKRAARIGEDSVRNRYIICIIMAISLSTTARSSVQKANDIAYQLVRHAMQWIPQVATNDIVGLQAILLLTQYIFLNPRMADLWLLTGLISQAIIDLGLHQELPNDPSITVYQRDMRRRLFWCSWEMEVGVCCIFLRPTSLPIRNIEVAFPLEIDDTAITQSDIDTAGRVSKFTQRIICRFRIIEADIISVLWHGDALPRGLTVAQWEQQCIDAMSQWRREIYASAHANRDPGLVQRWKEMTLYSDIAFSYILVTLYRPSRLNPTPTTAQMMIALENAVKVADGYYQQSEAEAGRIKYVFHPCHHVFNCALIFLQGLPRCKQEVSERYSWKEVQEWMHMFADCFSSIAERWAAAKRCSEEYERLLTPIKKEYMDFLAQKESLQQPPMQPAAQMAGTMYDYPTMGPAPAPIPAEIDEAYQFWSVFNPTTSIDTGEMLGSFAYNVPPRDWNAEFSLYPGMEPMSDT</sequence>
<keyword evidence="11" id="KW-1185">Reference proteome</keyword>
<dbReference type="GO" id="GO:0043565">
    <property type="term" value="F:sequence-specific DNA binding"/>
    <property type="evidence" value="ECO:0007669"/>
    <property type="project" value="TreeGrafter"/>
</dbReference>
<dbReference type="EMBL" id="ML978234">
    <property type="protein sequence ID" value="KAF2026947.1"/>
    <property type="molecule type" value="Genomic_DNA"/>
</dbReference>
<accession>A0A9P4H4N9</accession>
<dbReference type="CDD" id="cd12148">
    <property type="entry name" value="fungal_TF_MHR"/>
    <property type="match status" value="1"/>
</dbReference>
<feature type="compositionally biased region" description="Polar residues" evidence="8">
    <location>
        <begin position="62"/>
        <end position="79"/>
    </location>
</feature>
<dbReference type="Pfam" id="PF04082">
    <property type="entry name" value="Fungal_trans"/>
    <property type="match status" value="1"/>
</dbReference>
<evidence type="ECO:0000256" key="4">
    <source>
        <dbReference type="ARBA" id="ARBA00023015"/>
    </source>
</evidence>
<dbReference type="GO" id="GO:0008270">
    <property type="term" value="F:zinc ion binding"/>
    <property type="evidence" value="ECO:0007669"/>
    <property type="project" value="InterPro"/>
</dbReference>
<dbReference type="PANTHER" id="PTHR47782">
    <property type="entry name" value="ZN(II)2CYS6 TRANSCRIPTION FACTOR (EUROFUNG)-RELATED"/>
    <property type="match status" value="1"/>
</dbReference>
<dbReference type="Proteomes" id="UP000799777">
    <property type="component" value="Unassembled WGS sequence"/>
</dbReference>
<dbReference type="GO" id="GO:0000981">
    <property type="term" value="F:DNA-binding transcription factor activity, RNA polymerase II-specific"/>
    <property type="evidence" value="ECO:0007669"/>
    <property type="project" value="InterPro"/>
</dbReference>
<feature type="region of interest" description="Disordered" evidence="8">
    <location>
        <begin position="51"/>
        <end position="84"/>
    </location>
</feature>
<keyword evidence="7" id="KW-0539">Nucleus</keyword>
<comment type="caution">
    <text evidence="10">The sequence shown here is derived from an EMBL/GenBank/DDBJ whole genome shotgun (WGS) entry which is preliminary data.</text>
</comment>
<dbReference type="InterPro" id="IPR007219">
    <property type="entry name" value="XnlR_reg_dom"/>
</dbReference>
<dbReference type="SMART" id="SM00906">
    <property type="entry name" value="Fungal_trans"/>
    <property type="match status" value="1"/>
</dbReference>